<dbReference type="InterPro" id="IPR033705">
    <property type="entry name" value="Anticodon_Ia_Val"/>
</dbReference>
<organism evidence="17">
    <name type="scientific">marine metagenome</name>
    <dbReference type="NCBI Taxonomy" id="408172"/>
    <lineage>
        <taxon>unclassified sequences</taxon>
        <taxon>metagenomes</taxon>
        <taxon>ecological metagenomes</taxon>
    </lineage>
</organism>
<dbReference type="SUPFAM" id="SSF46589">
    <property type="entry name" value="tRNA-binding arm"/>
    <property type="match status" value="1"/>
</dbReference>
<dbReference type="InterPro" id="IPR014729">
    <property type="entry name" value="Rossmann-like_a/b/a_fold"/>
</dbReference>
<evidence type="ECO:0000256" key="9">
    <source>
        <dbReference type="ARBA" id="ARBA00023054"/>
    </source>
</evidence>
<dbReference type="Gene3D" id="3.40.50.620">
    <property type="entry name" value="HUPs"/>
    <property type="match status" value="2"/>
</dbReference>
<proteinExistence type="inferred from homology"/>
<reference evidence="17" key="1">
    <citation type="submission" date="2018-05" db="EMBL/GenBank/DDBJ databases">
        <authorList>
            <person name="Lanie J.A."/>
            <person name="Ng W.-L."/>
            <person name="Kazmierczak K.M."/>
            <person name="Andrzejewski T.M."/>
            <person name="Davidsen T.M."/>
            <person name="Wayne K.J."/>
            <person name="Tettelin H."/>
            <person name="Glass J.I."/>
            <person name="Rusch D."/>
            <person name="Podicherti R."/>
            <person name="Tsui H.-C.T."/>
            <person name="Winkler M.E."/>
        </authorList>
    </citation>
    <scope>NUCLEOTIDE SEQUENCE</scope>
</reference>
<dbReference type="Pfam" id="PF00133">
    <property type="entry name" value="tRNA-synt_1"/>
    <property type="match status" value="1"/>
</dbReference>
<dbReference type="FunFam" id="1.10.287.380:FF:000001">
    <property type="entry name" value="Valine--tRNA ligase"/>
    <property type="match status" value="1"/>
</dbReference>
<dbReference type="SUPFAM" id="SSF52374">
    <property type="entry name" value="Nucleotidylyl transferase"/>
    <property type="match status" value="1"/>
</dbReference>
<keyword evidence="9 13" id="KW-0175">Coiled coil</keyword>
<evidence type="ECO:0000259" key="14">
    <source>
        <dbReference type="Pfam" id="PF00133"/>
    </source>
</evidence>
<feature type="domain" description="Methionyl/Valyl/Leucyl/Isoleucyl-tRNA synthetase anticodon-binding" evidence="15">
    <location>
        <begin position="643"/>
        <end position="793"/>
    </location>
</feature>
<dbReference type="GO" id="GO:0005829">
    <property type="term" value="C:cytosol"/>
    <property type="evidence" value="ECO:0007669"/>
    <property type="project" value="TreeGrafter"/>
</dbReference>
<dbReference type="InterPro" id="IPR037118">
    <property type="entry name" value="Val-tRNA_synth_C_sf"/>
</dbReference>
<evidence type="ECO:0000256" key="10">
    <source>
        <dbReference type="ARBA" id="ARBA00023146"/>
    </source>
</evidence>
<comment type="catalytic activity">
    <reaction evidence="12">
        <text>tRNA(Val) + L-valine + ATP = L-valyl-tRNA(Val) + AMP + diphosphate</text>
        <dbReference type="Rhea" id="RHEA:10704"/>
        <dbReference type="Rhea" id="RHEA-COMP:9672"/>
        <dbReference type="Rhea" id="RHEA-COMP:9708"/>
        <dbReference type="ChEBI" id="CHEBI:30616"/>
        <dbReference type="ChEBI" id="CHEBI:33019"/>
        <dbReference type="ChEBI" id="CHEBI:57762"/>
        <dbReference type="ChEBI" id="CHEBI:78442"/>
        <dbReference type="ChEBI" id="CHEBI:78537"/>
        <dbReference type="ChEBI" id="CHEBI:456215"/>
        <dbReference type="EC" id="6.1.1.9"/>
    </reaction>
</comment>
<dbReference type="GO" id="GO:0004832">
    <property type="term" value="F:valine-tRNA ligase activity"/>
    <property type="evidence" value="ECO:0007669"/>
    <property type="project" value="UniProtKB-EC"/>
</dbReference>
<evidence type="ECO:0000256" key="4">
    <source>
        <dbReference type="ARBA" id="ARBA00022490"/>
    </source>
</evidence>
<comment type="subcellular location">
    <subcellularLocation>
        <location evidence="1">Cytoplasm</location>
    </subcellularLocation>
</comment>
<evidence type="ECO:0000256" key="7">
    <source>
        <dbReference type="ARBA" id="ARBA00022840"/>
    </source>
</evidence>
<dbReference type="PANTHER" id="PTHR11946">
    <property type="entry name" value="VALYL-TRNA SYNTHETASES"/>
    <property type="match status" value="1"/>
</dbReference>
<dbReference type="FunFam" id="3.40.50.620:FF:000032">
    <property type="entry name" value="Valine--tRNA ligase"/>
    <property type="match status" value="1"/>
</dbReference>
<sequence length="920" mass="106393">MDKTYNPKTIEKRIYKSWEDAGYFAPSKKGDSFCIVIPPPNVTGTLHMGHAFQDTIMDTLTRYQRMKGKNTLWQVGTDHAGIATQMVVERQLEQEGSSRTELGRKAFEKKVWEWKEQSGDTISNQLKRLGTSTDWTKEKFTMDDELVEGVKEVFIQLYKEGLIYKGKRLVNWDPILLTALSDLEVIQSEESSYLWHFKYPIKDTSDSITVATTRPETMLGDTAVAVNPKDKRYKDLIGKEVELPLTNRSIPIIADEYVDQDFGSGCVKITPAHDFNDFEIGKRHGLEVISVLTKEAKMNQSVPHEFIGLDRFVARKMIIEKIESLGLLEKTEDYQLSVPRGDRSGAILEPLLTDQWFVKMKPLAEPAIKAVRDGELKFVPENWSKTYFDWMENIQDWCISRQLWWGHRIPAWYDDEDNVFVGISEQAVRKEHKINPSIRLKQDDDVLDTWFSSALWPFSSLGWPNKTYDLDTFYPTSVLVTGFDIIFFWVARMIMMGIKFMGEIPFNEVYIHGLIRDKNGQKMSKSKGNILDPLDVIDGIDLKTLTEKRTQGLMQPEMAQRIIKETKKEFPNGIPEYGTDALRFTFAIQATTGRDIRLDLNRVEGYRNFCNKLWNAARFVKMNTNDFEYSDEIEKQTDSNIVDVWIQSKLSSLISNTEKNFNEYRLDRASNGLYEFIWNDYCDWYLELSKSFLNDSNKTENQKSQMKNNLIQVLEISLRALHPIIPFITEEIWQSLSIKNNLTSIMTQPFPKNKNLESNKDSVAIIEWLKAFVTNVRQIRSEMNIPPKTKINILVKGPSELDMKNLDQTMSYIKDLASIDEITVIKEKDDVPISAIALLGNIKIFIPLEGLIDIEEEKKRLNKKYEKILNDITSMNNRLSSEGFIKKAPRDVVDELKSKCKNAEFDKKRIEEQIKMLSLS</sequence>
<protein>
    <recommendedName>
        <fullName evidence="3">valine--tRNA ligase</fullName>
        <ecNumber evidence="3">6.1.1.9</ecNumber>
    </recommendedName>
    <alternativeName>
        <fullName evidence="11">Valyl-tRNA synthetase</fullName>
    </alternativeName>
</protein>
<evidence type="ECO:0000259" key="15">
    <source>
        <dbReference type="Pfam" id="PF08264"/>
    </source>
</evidence>
<dbReference type="InterPro" id="IPR009008">
    <property type="entry name" value="Val/Leu/Ile-tRNA-synth_edit"/>
</dbReference>
<name>A0A381VZ19_9ZZZZ</name>
<dbReference type="EC" id="6.1.1.9" evidence="3"/>
<dbReference type="InterPro" id="IPR009080">
    <property type="entry name" value="tRNAsynth_Ia_anticodon-bd"/>
</dbReference>
<accession>A0A381VZ19</accession>
<keyword evidence="10" id="KW-0030">Aminoacyl-tRNA synthetase</keyword>
<dbReference type="PROSITE" id="PS00178">
    <property type="entry name" value="AA_TRNA_LIGASE_I"/>
    <property type="match status" value="1"/>
</dbReference>
<dbReference type="NCBIfam" id="NF004349">
    <property type="entry name" value="PRK05729.1"/>
    <property type="match status" value="1"/>
</dbReference>
<gene>
    <name evidence="17" type="ORF">METZ01_LOCUS97862</name>
</gene>
<dbReference type="GO" id="GO:0006438">
    <property type="term" value="P:valyl-tRNA aminoacylation"/>
    <property type="evidence" value="ECO:0007669"/>
    <property type="project" value="InterPro"/>
</dbReference>
<dbReference type="NCBIfam" id="TIGR00422">
    <property type="entry name" value="valS"/>
    <property type="match status" value="1"/>
</dbReference>
<evidence type="ECO:0000313" key="17">
    <source>
        <dbReference type="EMBL" id="SVA45008.1"/>
    </source>
</evidence>
<dbReference type="InterPro" id="IPR002300">
    <property type="entry name" value="aa-tRNA-synth_Ia"/>
</dbReference>
<dbReference type="InterPro" id="IPR002303">
    <property type="entry name" value="Valyl-tRNA_ligase"/>
</dbReference>
<dbReference type="GO" id="GO:0002161">
    <property type="term" value="F:aminoacyl-tRNA deacylase activity"/>
    <property type="evidence" value="ECO:0007669"/>
    <property type="project" value="InterPro"/>
</dbReference>
<keyword evidence="4" id="KW-0963">Cytoplasm</keyword>
<keyword evidence="8" id="KW-0648">Protein biosynthesis</keyword>
<dbReference type="HAMAP" id="MF_02004">
    <property type="entry name" value="Val_tRNA_synth_type1"/>
    <property type="match status" value="1"/>
</dbReference>
<dbReference type="SUPFAM" id="SSF50677">
    <property type="entry name" value="ValRS/IleRS/LeuRS editing domain"/>
    <property type="match status" value="1"/>
</dbReference>
<dbReference type="Gene3D" id="3.90.740.10">
    <property type="entry name" value="Valyl/Leucyl/Isoleucyl-tRNA synthetase, editing domain"/>
    <property type="match status" value="1"/>
</dbReference>
<keyword evidence="6" id="KW-0547">Nucleotide-binding</keyword>
<evidence type="ECO:0000256" key="2">
    <source>
        <dbReference type="ARBA" id="ARBA00011245"/>
    </source>
</evidence>
<dbReference type="PANTHER" id="PTHR11946:SF93">
    <property type="entry name" value="VALINE--TRNA LIGASE, CHLOROPLASTIC_MITOCHONDRIAL 2"/>
    <property type="match status" value="1"/>
</dbReference>
<dbReference type="PRINTS" id="PR00986">
    <property type="entry name" value="TRNASYNTHVAL"/>
</dbReference>
<dbReference type="GO" id="GO:0005524">
    <property type="term" value="F:ATP binding"/>
    <property type="evidence" value="ECO:0007669"/>
    <property type="project" value="UniProtKB-KW"/>
</dbReference>
<dbReference type="InterPro" id="IPR013155">
    <property type="entry name" value="M/V/L/I-tRNA-synth_anticd-bd"/>
</dbReference>
<dbReference type="InterPro" id="IPR019499">
    <property type="entry name" value="Val-tRNA_synth_tRNA-bd"/>
</dbReference>
<evidence type="ECO:0000256" key="5">
    <source>
        <dbReference type="ARBA" id="ARBA00022598"/>
    </source>
</evidence>
<evidence type="ECO:0000256" key="11">
    <source>
        <dbReference type="ARBA" id="ARBA00029936"/>
    </source>
</evidence>
<evidence type="ECO:0000256" key="12">
    <source>
        <dbReference type="ARBA" id="ARBA00047552"/>
    </source>
</evidence>
<dbReference type="CDD" id="cd07962">
    <property type="entry name" value="Anticodon_Ia_Val"/>
    <property type="match status" value="1"/>
</dbReference>
<dbReference type="Pfam" id="PF08264">
    <property type="entry name" value="Anticodon_1"/>
    <property type="match status" value="1"/>
</dbReference>
<comment type="subunit">
    <text evidence="2">Monomer.</text>
</comment>
<feature type="coiled-coil region" evidence="13">
    <location>
        <begin position="851"/>
        <end position="913"/>
    </location>
</feature>
<dbReference type="InterPro" id="IPR001412">
    <property type="entry name" value="aa-tRNA-synth_I_CS"/>
</dbReference>
<dbReference type="AlphaFoldDB" id="A0A381VZ19"/>
<evidence type="ECO:0000259" key="16">
    <source>
        <dbReference type="Pfam" id="PF10458"/>
    </source>
</evidence>
<evidence type="ECO:0000256" key="1">
    <source>
        <dbReference type="ARBA" id="ARBA00004496"/>
    </source>
</evidence>
<keyword evidence="5" id="KW-0436">Ligase</keyword>
<dbReference type="Gene3D" id="1.10.730.10">
    <property type="entry name" value="Isoleucyl-tRNA Synthetase, Domain 1"/>
    <property type="match status" value="1"/>
</dbReference>
<dbReference type="SUPFAM" id="SSF47323">
    <property type="entry name" value="Anticodon-binding domain of a subclass of class I aminoacyl-tRNA synthetases"/>
    <property type="match status" value="1"/>
</dbReference>
<dbReference type="Gene3D" id="1.10.287.380">
    <property type="entry name" value="Valyl-tRNA synthetase, C-terminal domain"/>
    <property type="match status" value="1"/>
</dbReference>
<dbReference type="Pfam" id="PF10458">
    <property type="entry name" value="Val_tRNA-synt_C"/>
    <property type="match status" value="1"/>
</dbReference>
<dbReference type="FunFam" id="3.90.740.10:FF:000005">
    <property type="entry name" value="Valine--tRNA ligase, mitochondrial"/>
    <property type="match status" value="1"/>
</dbReference>
<evidence type="ECO:0000256" key="6">
    <source>
        <dbReference type="ARBA" id="ARBA00022741"/>
    </source>
</evidence>
<feature type="domain" description="Valyl-tRNA synthetase tRNA-binding arm" evidence="16">
    <location>
        <begin position="853"/>
        <end position="917"/>
    </location>
</feature>
<dbReference type="EMBL" id="UINC01010086">
    <property type="protein sequence ID" value="SVA45008.1"/>
    <property type="molecule type" value="Genomic_DNA"/>
</dbReference>
<dbReference type="CDD" id="cd00817">
    <property type="entry name" value="ValRS_core"/>
    <property type="match status" value="1"/>
</dbReference>
<evidence type="ECO:0000256" key="13">
    <source>
        <dbReference type="SAM" id="Coils"/>
    </source>
</evidence>
<keyword evidence="7" id="KW-0067">ATP-binding</keyword>
<evidence type="ECO:0000256" key="8">
    <source>
        <dbReference type="ARBA" id="ARBA00022917"/>
    </source>
</evidence>
<dbReference type="InterPro" id="IPR010978">
    <property type="entry name" value="tRNA-bd_arm"/>
</dbReference>
<dbReference type="FunFam" id="1.10.730.10:FF:000009">
    <property type="entry name" value="Valine--tRNA ligase, mitochondrial"/>
    <property type="match status" value="1"/>
</dbReference>
<evidence type="ECO:0000256" key="3">
    <source>
        <dbReference type="ARBA" id="ARBA00013169"/>
    </source>
</evidence>
<dbReference type="FunFam" id="3.40.50.620:FF:000073">
    <property type="entry name" value="Valine--tRNA ligase"/>
    <property type="match status" value="1"/>
</dbReference>
<feature type="domain" description="Aminoacyl-tRNA synthetase class Ia" evidence="14">
    <location>
        <begin position="14"/>
        <end position="599"/>
    </location>
</feature>